<evidence type="ECO:0000256" key="3">
    <source>
        <dbReference type="ARBA" id="ARBA00022771"/>
    </source>
</evidence>
<keyword evidence="8" id="KW-1185">Reference proteome</keyword>
<dbReference type="AlphaFoldDB" id="A0A8S3X3U2"/>
<evidence type="ECO:0000313" key="8">
    <source>
        <dbReference type="Proteomes" id="UP000691718"/>
    </source>
</evidence>
<keyword evidence="2" id="KW-0479">Metal-binding</keyword>
<dbReference type="EMBL" id="CAJQZP010000945">
    <property type="protein sequence ID" value="CAG5000549.1"/>
    <property type="molecule type" value="Genomic_DNA"/>
</dbReference>
<dbReference type="GO" id="GO:0008270">
    <property type="term" value="F:zinc ion binding"/>
    <property type="evidence" value="ECO:0007669"/>
    <property type="project" value="UniProtKB-KW"/>
</dbReference>
<dbReference type="Proteomes" id="UP000691718">
    <property type="component" value="Unassembled WGS sequence"/>
</dbReference>
<dbReference type="PANTHER" id="PTHR46481">
    <property type="entry name" value="ZINC FINGER BED DOMAIN-CONTAINING PROTEIN 4"/>
    <property type="match status" value="1"/>
</dbReference>
<dbReference type="OrthoDB" id="7183474at2759"/>
<proteinExistence type="predicted"/>
<sequence length="1025" mass="117593">MIAVDMEPLRKGEHEGFRDFVNALDSRYEIPDTTILKKKLLPEYYENVKQKLVIALSKAEHVSVTTDLWTSIANEGILSVTCHFFHNEKLIAPLLEVVKMEGSHNAENITSMLDATLSKWDIRSKCEAITTDNAQTMINAAAKLHIRHIPCFAHTLNLTVSDSFAVTCLDQILKKCKSIVTFFKMSTLASDKLRAIQRELNKPELKVIQEVPTRWNSAYHMLQRIVTMKTELTLALNECNRAPPGVNADEYLIIQETIQILEPFDLATTKISGESYITLSLIIPLIRGIKTKLVEVESQIVTESGNKILLCMKGSVDKRLSPYESRTPVVLATILDPRFKKKGFKTSDDEKRAGQWLEKAYASHLTKERLAVEETQPTPSTSSGTSNDLLGFLDVPDVSTPLSNSLVDVRQYLEKPVIDRKECPITYWKYTNNKLKELAMLYLCIPASSVPSERIFSKAGQILTERRNRLKEKRLNELLFIKQNSYTYYLLNFLWDGFSMMDVLVTWKDGTQNVVHTRELFPIRKGQKITLGTKVKMLYERKWWYGTVTVVEAKEYSSSEDEPLSTYVPANRVQNCCEYINCHNPILTTCTECACFLCAEHYQEDASCSNHILVSNNISTSKNQDTCYELSLTNSEKKIYDTVCTDENYIDIQNEYQKCCQFSICTDEVFSACHRCSCLLCYEHFVNNCSTCENHLNFEADLTLTETLKFDFGQTDMQQTCEYANCTNPVLTTCFACSCLLCDIHFASVLYMQSCSDHKKNPASLADFDITEIENVSNDSDATMVLSDTRDSPSILMQNTVLEPQQDSYLAPEDFIVDGVSREEERSKPVRKNKYKEAKVLRHAGQEYISPYTKKVVPGRKVGSLCNNLENCTKQGLYCYRFNEQIRENIFMDFYSLADLTLQREYIVRFVEKKPVGRKTTATESRRKFTNCFYLPLNDEKQKVCKKMFLNTLGISEKTFRTALQKLKNTGVVEKDRRGGRQEVYHEKDTQLRSLITEHINRFPGETPLIRCREYQTYYEILPHQ</sequence>
<evidence type="ECO:0000259" key="6">
    <source>
        <dbReference type="Pfam" id="PF05699"/>
    </source>
</evidence>
<keyword evidence="3" id="KW-0863">Zinc-finger</keyword>
<comment type="caution">
    <text evidence="7">The sequence shown here is derived from an EMBL/GenBank/DDBJ whole genome shotgun (WGS) entry which is preliminary data.</text>
</comment>
<keyword evidence="4" id="KW-0862">Zinc</keyword>
<evidence type="ECO:0000256" key="1">
    <source>
        <dbReference type="ARBA" id="ARBA00004123"/>
    </source>
</evidence>
<evidence type="ECO:0000256" key="5">
    <source>
        <dbReference type="ARBA" id="ARBA00023242"/>
    </source>
</evidence>
<protein>
    <submittedName>
        <fullName evidence="7">(apollo) hypothetical protein</fullName>
    </submittedName>
</protein>
<dbReference type="Pfam" id="PF05699">
    <property type="entry name" value="Dimer_Tnp_hAT"/>
    <property type="match status" value="1"/>
</dbReference>
<organism evidence="7 8">
    <name type="scientific">Parnassius apollo</name>
    <name type="common">Apollo butterfly</name>
    <name type="synonym">Papilio apollo</name>
    <dbReference type="NCBI Taxonomy" id="110799"/>
    <lineage>
        <taxon>Eukaryota</taxon>
        <taxon>Metazoa</taxon>
        <taxon>Ecdysozoa</taxon>
        <taxon>Arthropoda</taxon>
        <taxon>Hexapoda</taxon>
        <taxon>Insecta</taxon>
        <taxon>Pterygota</taxon>
        <taxon>Neoptera</taxon>
        <taxon>Endopterygota</taxon>
        <taxon>Lepidoptera</taxon>
        <taxon>Glossata</taxon>
        <taxon>Ditrysia</taxon>
        <taxon>Papilionoidea</taxon>
        <taxon>Papilionidae</taxon>
        <taxon>Parnassiinae</taxon>
        <taxon>Parnassini</taxon>
        <taxon>Parnassius</taxon>
        <taxon>Parnassius</taxon>
    </lineage>
</organism>
<dbReference type="InterPro" id="IPR052035">
    <property type="entry name" value="ZnF_BED_domain_contain"/>
</dbReference>
<evidence type="ECO:0000256" key="2">
    <source>
        <dbReference type="ARBA" id="ARBA00022723"/>
    </source>
</evidence>
<dbReference type="GO" id="GO:0005634">
    <property type="term" value="C:nucleus"/>
    <property type="evidence" value="ECO:0007669"/>
    <property type="project" value="UniProtKB-SubCell"/>
</dbReference>
<name>A0A8S3X3U2_PARAO</name>
<dbReference type="GO" id="GO:0046983">
    <property type="term" value="F:protein dimerization activity"/>
    <property type="evidence" value="ECO:0007669"/>
    <property type="project" value="InterPro"/>
</dbReference>
<feature type="domain" description="HAT C-terminal dimerisation" evidence="6">
    <location>
        <begin position="409"/>
        <end position="484"/>
    </location>
</feature>
<reference evidence="7" key="1">
    <citation type="submission" date="2021-04" db="EMBL/GenBank/DDBJ databases">
        <authorList>
            <person name="Tunstrom K."/>
        </authorList>
    </citation>
    <scope>NUCLEOTIDE SEQUENCE</scope>
</reference>
<dbReference type="InterPro" id="IPR008906">
    <property type="entry name" value="HATC_C_dom"/>
</dbReference>
<evidence type="ECO:0000256" key="4">
    <source>
        <dbReference type="ARBA" id="ARBA00022833"/>
    </source>
</evidence>
<keyword evidence="5" id="KW-0539">Nucleus</keyword>
<accession>A0A8S3X3U2</accession>
<gene>
    <name evidence="7" type="ORF">PAPOLLO_LOCUS13743</name>
</gene>
<dbReference type="PANTHER" id="PTHR46481:SF10">
    <property type="entry name" value="ZINC FINGER BED DOMAIN-CONTAINING PROTEIN 39"/>
    <property type="match status" value="1"/>
</dbReference>
<evidence type="ECO:0000313" key="7">
    <source>
        <dbReference type="EMBL" id="CAG5000549.1"/>
    </source>
</evidence>
<comment type="subcellular location">
    <subcellularLocation>
        <location evidence="1">Nucleus</location>
    </subcellularLocation>
</comment>